<feature type="domain" description="ABC transporter" evidence="6">
    <location>
        <begin position="19"/>
        <end position="249"/>
    </location>
</feature>
<evidence type="ECO:0000259" key="6">
    <source>
        <dbReference type="PROSITE" id="PS50893"/>
    </source>
</evidence>
<dbReference type="Proteomes" id="UP001595816">
    <property type="component" value="Unassembled WGS sequence"/>
</dbReference>
<dbReference type="SUPFAM" id="SSF52540">
    <property type="entry name" value="P-loop containing nucleoside triphosphate hydrolases"/>
    <property type="match status" value="1"/>
</dbReference>
<reference evidence="8" key="1">
    <citation type="journal article" date="2019" name="Int. J. Syst. Evol. Microbiol.">
        <title>The Global Catalogue of Microorganisms (GCM) 10K type strain sequencing project: providing services to taxonomists for standard genome sequencing and annotation.</title>
        <authorList>
            <consortium name="The Broad Institute Genomics Platform"/>
            <consortium name="The Broad Institute Genome Sequencing Center for Infectious Disease"/>
            <person name="Wu L."/>
            <person name="Ma J."/>
        </authorList>
    </citation>
    <scope>NUCLEOTIDE SEQUENCE [LARGE SCALE GENOMIC DNA]</scope>
    <source>
        <strain evidence="8">CGMCC 4.7289</strain>
    </source>
</reference>
<dbReference type="InterPro" id="IPR003439">
    <property type="entry name" value="ABC_transporter-like_ATP-bd"/>
</dbReference>
<comment type="caution">
    <text evidence="7">The sequence shown here is derived from an EMBL/GenBank/DDBJ whole genome shotgun (WGS) entry which is preliminary data.</text>
</comment>
<dbReference type="SMART" id="SM00382">
    <property type="entry name" value="AAA"/>
    <property type="match status" value="1"/>
</dbReference>
<evidence type="ECO:0000313" key="7">
    <source>
        <dbReference type="EMBL" id="MFC4129075.1"/>
    </source>
</evidence>
<evidence type="ECO:0000256" key="2">
    <source>
        <dbReference type="ARBA" id="ARBA00022448"/>
    </source>
</evidence>
<keyword evidence="3" id="KW-0547">Nucleotide-binding</keyword>
<dbReference type="InterPro" id="IPR027417">
    <property type="entry name" value="P-loop_NTPase"/>
</dbReference>
<keyword evidence="8" id="KW-1185">Reference proteome</keyword>
<dbReference type="EMBL" id="JBHSAY010000002">
    <property type="protein sequence ID" value="MFC4129075.1"/>
    <property type="molecule type" value="Genomic_DNA"/>
</dbReference>
<dbReference type="PROSITE" id="PS50893">
    <property type="entry name" value="ABC_TRANSPORTER_2"/>
    <property type="match status" value="1"/>
</dbReference>
<name>A0ABV8LDV7_9ACTN</name>
<dbReference type="CDD" id="cd03230">
    <property type="entry name" value="ABC_DR_subfamily_A"/>
    <property type="match status" value="1"/>
</dbReference>
<dbReference type="Gene3D" id="3.40.50.300">
    <property type="entry name" value="P-loop containing nucleotide triphosphate hydrolases"/>
    <property type="match status" value="1"/>
</dbReference>
<comment type="subcellular location">
    <subcellularLocation>
        <location evidence="1">Cell membrane</location>
        <topology evidence="1">Peripheral membrane protein</topology>
    </subcellularLocation>
</comment>
<evidence type="ECO:0000256" key="3">
    <source>
        <dbReference type="ARBA" id="ARBA00022741"/>
    </source>
</evidence>
<keyword evidence="5" id="KW-0046">Antibiotic resistance</keyword>
<keyword evidence="2" id="KW-0813">Transport</keyword>
<evidence type="ECO:0000313" key="8">
    <source>
        <dbReference type="Proteomes" id="UP001595816"/>
    </source>
</evidence>
<dbReference type="RefSeq" id="WP_253763262.1">
    <property type="nucleotide sequence ID" value="NZ_JAMZDZ010000001.1"/>
</dbReference>
<dbReference type="PANTHER" id="PTHR42711:SF19">
    <property type="entry name" value="DOXORUBICIN RESISTANCE ATP-BINDING PROTEIN DRRA"/>
    <property type="match status" value="1"/>
</dbReference>
<dbReference type="GO" id="GO:0005524">
    <property type="term" value="F:ATP binding"/>
    <property type="evidence" value="ECO:0007669"/>
    <property type="project" value="UniProtKB-KW"/>
</dbReference>
<dbReference type="InterPro" id="IPR050763">
    <property type="entry name" value="ABC_transporter_ATP-binding"/>
</dbReference>
<gene>
    <name evidence="7" type="ORF">ACFOZ4_00415</name>
</gene>
<proteinExistence type="predicted"/>
<dbReference type="InterPro" id="IPR003593">
    <property type="entry name" value="AAA+_ATPase"/>
</dbReference>
<accession>A0ABV8LDV7</accession>
<evidence type="ECO:0000256" key="4">
    <source>
        <dbReference type="ARBA" id="ARBA00022840"/>
    </source>
</evidence>
<organism evidence="7 8">
    <name type="scientific">Hamadaea flava</name>
    <dbReference type="NCBI Taxonomy" id="1742688"/>
    <lineage>
        <taxon>Bacteria</taxon>
        <taxon>Bacillati</taxon>
        <taxon>Actinomycetota</taxon>
        <taxon>Actinomycetes</taxon>
        <taxon>Micromonosporales</taxon>
        <taxon>Micromonosporaceae</taxon>
        <taxon>Hamadaea</taxon>
    </lineage>
</organism>
<evidence type="ECO:0000256" key="5">
    <source>
        <dbReference type="ARBA" id="ARBA00023251"/>
    </source>
</evidence>
<sequence>METDAVAQRSEAAGQVPALRLTGLHKAFGATVAVSHVDLTVPGGSFFGLVGPNGAGKTTALSMAVGLLRPDEGGSEVFGVDVWGDPVQARALMGVLPDGLAMPERLTGRELLTFLGQLRGIEPAVLAERTQELLDVMELNDAETTLVVDYSTGMRKKIGLATALLHGPRLLVLDEPFEAVDPVSAAALKTILIRFVESGGSVVLSSHVMALVEQLCDTVAIMAKGRVVAAGPLAEVRGERTLEQTFVRLVGSDEHAGRGLSWLAS</sequence>
<protein>
    <submittedName>
        <fullName evidence="7">ABC transporter ATP-binding protein</fullName>
    </submittedName>
</protein>
<dbReference type="PANTHER" id="PTHR42711">
    <property type="entry name" value="ABC TRANSPORTER ATP-BINDING PROTEIN"/>
    <property type="match status" value="1"/>
</dbReference>
<keyword evidence="4 7" id="KW-0067">ATP-binding</keyword>
<evidence type="ECO:0000256" key="1">
    <source>
        <dbReference type="ARBA" id="ARBA00004202"/>
    </source>
</evidence>
<dbReference type="Pfam" id="PF00005">
    <property type="entry name" value="ABC_tran"/>
    <property type="match status" value="1"/>
</dbReference>